<dbReference type="Proteomes" id="UP001074446">
    <property type="component" value="Unassembled WGS sequence"/>
</dbReference>
<organism evidence="2">
    <name type="scientific">Methanobacterium veterum</name>
    <dbReference type="NCBI Taxonomy" id="408577"/>
    <lineage>
        <taxon>Archaea</taxon>
        <taxon>Methanobacteriati</taxon>
        <taxon>Methanobacteriota</taxon>
        <taxon>Methanomada group</taxon>
        <taxon>Methanobacteria</taxon>
        <taxon>Methanobacteriales</taxon>
        <taxon>Methanobacteriaceae</taxon>
        <taxon>Methanobacterium</taxon>
    </lineage>
</organism>
<dbReference type="EMBL" id="JAPVER010000020">
    <property type="protein sequence ID" value="MCZ3367071.1"/>
    <property type="molecule type" value="Genomic_DNA"/>
</dbReference>
<dbReference type="RefSeq" id="WP_048082356.1">
    <property type="nucleotide sequence ID" value="NZ_JAPVER010000020.1"/>
</dbReference>
<dbReference type="EMBL" id="JAPVES010000030">
    <property type="protein sequence ID" value="MCZ3373782.1"/>
    <property type="molecule type" value="Genomic_DNA"/>
</dbReference>
<dbReference type="Proteomes" id="UP001068021">
    <property type="component" value="Unassembled WGS sequence"/>
</dbReference>
<accession>A0A9E5A7I2</accession>
<gene>
    <name evidence="2" type="ORF">O3H35_14120</name>
    <name evidence="1" type="ORF">O3H54_14375</name>
</gene>
<comment type="caution">
    <text evidence="2">The sequence shown here is derived from an EMBL/GenBank/DDBJ whole genome shotgun (WGS) entry which is preliminary data.</text>
</comment>
<keyword evidence="3" id="KW-1185">Reference proteome</keyword>
<protein>
    <submittedName>
        <fullName evidence="2">Uncharacterized protein</fullName>
    </submittedName>
</protein>
<evidence type="ECO:0000313" key="2">
    <source>
        <dbReference type="EMBL" id="MCZ3373782.1"/>
    </source>
</evidence>
<evidence type="ECO:0000313" key="3">
    <source>
        <dbReference type="Proteomes" id="UP001068021"/>
    </source>
</evidence>
<reference evidence="2" key="1">
    <citation type="submission" date="2022-12" db="EMBL/GenBank/DDBJ databases">
        <title>Reclassification of two methanogenic archaea species isolated from the Kolyma lowland permafrost.</title>
        <authorList>
            <person name="Trubitsyn V.E."/>
            <person name="Rivkina E.M."/>
            <person name="Shcherbakova V.A."/>
        </authorList>
    </citation>
    <scope>NUCLEOTIDE SEQUENCE</scope>
    <source>
        <strain evidence="1">M2</strain>
        <strain evidence="2">MK4</strain>
    </source>
</reference>
<sequence>MSKSGKRNLKFGMGIVEKGIKPYIMSHPDFLEDLNHGDHVVCIEYNDFGNLLNRIIELQDTIQKLSLNPKMLKKIRIQQLKEELKELEDS</sequence>
<dbReference type="AlphaFoldDB" id="A0A9E5A7I2"/>
<evidence type="ECO:0000313" key="1">
    <source>
        <dbReference type="EMBL" id="MCZ3367071.1"/>
    </source>
</evidence>
<proteinExistence type="predicted"/>
<name>A0A9E5A7I2_9EURY</name>